<evidence type="ECO:0000256" key="5">
    <source>
        <dbReference type="ARBA" id="ARBA00023163"/>
    </source>
</evidence>
<dbReference type="RefSeq" id="WP_173725633.1">
    <property type="nucleotide sequence ID" value="NZ_JAAIQB010000012.1"/>
</dbReference>
<keyword evidence="5" id="KW-0804">Transcription</keyword>
<dbReference type="Pfam" id="PF05043">
    <property type="entry name" value="Mga"/>
    <property type="match status" value="1"/>
</dbReference>
<dbReference type="PROSITE" id="PS51094">
    <property type="entry name" value="PTS_EIIA_TYPE_2"/>
    <property type="match status" value="1"/>
</dbReference>
<feature type="domain" description="PRD" evidence="8">
    <location>
        <begin position="181"/>
        <end position="286"/>
    </location>
</feature>
<dbReference type="InterPro" id="IPR007737">
    <property type="entry name" value="Mga_HTH"/>
</dbReference>
<dbReference type="Proteomes" id="UP001644750">
    <property type="component" value="Unassembled WGS sequence"/>
</dbReference>
<dbReference type="EMBL" id="JAAITB010000012">
    <property type="protein sequence ID" value="NSJ79257.1"/>
    <property type="molecule type" value="Genomic_DNA"/>
</dbReference>
<evidence type="ECO:0000259" key="6">
    <source>
        <dbReference type="PROSITE" id="PS51094"/>
    </source>
</evidence>
<evidence type="ECO:0000256" key="2">
    <source>
        <dbReference type="ARBA" id="ARBA00022737"/>
    </source>
</evidence>
<dbReference type="InterPro" id="IPR013011">
    <property type="entry name" value="PTS_EIIB_2"/>
</dbReference>
<evidence type="ECO:0000259" key="8">
    <source>
        <dbReference type="PROSITE" id="PS51372"/>
    </source>
</evidence>
<dbReference type="InterPro" id="IPR036388">
    <property type="entry name" value="WH-like_DNA-bd_sf"/>
</dbReference>
<dbReference type="InterPro" id="IPR050661">
    <property type="entry name" value="BglG_antiterminators"/>
</dbReference>
<proteinExistence type="predicted"/>
<feature type="domain" description="PTS EIIB type-2" evidence="7">
    <location>
        <begin position="402"/>
        <end position="487"/>
    </location>
</feature>
<dbReference type="PANTHER" id="PTHR30185">
    <property type="entry name" value="CRYPTIC BETA-GLUCOSIDE BGL OPERON ANTITERMINATOR"/>
    <property type="match status" value="1"/>
</dbReference>
<dbReference type="Gene3D" id="1.10.10.10">
    <property type="entry name" value="Winged helix-like DNA-binding domain superfamily/Winged helix DNA-binding domain"/>
    <property type="match status" value="2"/>
</dbReference>
<dbReference type="Gene3D" id="3.40.930.10">
    <property type="entry name" value="Mannitol-specific EII, Chain A"/>
    <property type="match status" value="1"/>
</dbReference>
<dbReference type="SUPFAM" id="SSF55804">
    <property type="entry name" value="Phoshotransferase/anion transport protein"/>
    <property type="match status" value="1"/>
</dbReference>
<organism evidence="9 10">
    <name type="scientific">Anaerostipes hadrus</name>
    <dbReference type="NCBI Taxonomy" id="649756"/>
    <lineage>
        <taxon>Bacteria</taxon>
        <taxon>Bacillati</taxon>
        <taxon>Bacillota</taxon>
        <taxon>Clostridia</taxon>
        <taxon>Lachnospirales</taxon>
        <taxon>Lachnospiraceae</taxon>
        <taxon>Anaerostipes</taxon>
    </lineage>
</organism>
<evidence type="ECO:0000313" key="9">
    <source>
        <dbReference type="EMBL" id="NSJ79257.1"/>
    </source>
</evidence>
<dbReference type="InterPro" id="IPR013196">
    <property type="entry name" value="HTH_11"/>
</dbReference>
<dbReference type="InterPro" id="IPR036634">
    <property type="entry name" value="PRD_sf"/>
</dbReference>
<dbReference type="SUPFAM" id="SSF63520">
    <property type="entry name" value="PTS-regulatory domain, PRD"/>
    <property type="match status" value="2"/>
</dbReference>
<keyword evidence="2" id="KW-0677">Repeat</keyword>
<evidence type="ECO:0000256" key="1">
    <source>
        <dbReference type="ARBA" id="ARBA00022679"/>
    </source>
</evidence>
<dbReference type="Pfam" id="PF08279">
    <property type="entry name" value="HTH_11"/>
    <property type="match status" value="1"/>
</dbReference>
<dbReference type="PANTHER" id="PTHR30185:SF18">
    <property type="entry name" value="TRANSCRIPTIONAL REGULATOR MTLR"/>
    <property type="match status" value="1"/>
</dbReference>
<dbReference type="Gene3D" id="3.40.50.2300">
    <property type="match status" value="1"/>
</dbReference>
<sequence length="630" mass="72808">MNRQENLIQILLKAEKPLTTQELAEQLNVSSRTIRSDLEKIESEILVHSMKLEKKPRVGIWIEGTQDEKDALFLDVKGEHDLVESYSKEYRRGCILVQILLSKNKIYPYKLQNNLYVSKSTIEKDLQEISKWLEKYDLSLMKKPSIGFYVSGDEENIRNAVAALAGELSEKNQSIESLMETYLDIDVKEIEDIIHNWNDNYNMHLNEVNINNLAFHASVMLMRIGKNKALLIENSKALDSETFSYKEEFDILIKELSTYGNCEIPKDEADYLLMHLLGMYLNESSFLENDFLNDLRKIAENIAEDFILKSDKIMSLDLESNDQFKRSLMLHLLPTVYRLKYGLNLYNPLLNEIKTNYASYYYLALIINSSFKKYIGANASEGEIAYVALHLSVAVQQAKDHVQVAVVCSLGVGVSRLLSVKLQENFQDVTFIHCSMNDEEQLEKCKYIISTVELNTDKPYVQVNPLLTEVDVQKIRTLLRKNPSINKTNFSMQTVKVFHEQIDKIQVLQEMSNYLRMCGAVTPRFFEGVLKRENMGSTEVGDGIILTHGFHEDVKRTQIAFCKLDYPIVWNTQEVDFIVMLAVAKTDAKNVMQMNWLYKMLSNMEIVNKIRECKKDREIYETLIEASKKL</sequence>
<evidence type="ECO:0000256" key="4">
    <source>
        <dbReference type="ARBA" id="ARBA00023159"/>
    </source>
</evidence>
<dbReference type="CDD" id="cd05568">
    <property type="entry name" value="PTS_IIB_bgl_like"/>
    <property type="match status" value="1"/>
</dbReference>
<keyword evidence="3" id="KW-0805">Transcription regulation</keyword>
<dbReference type="InterPro" id="IPR036390">
    <property type="entry name" value="WH_DNA-bd_sf"/>
</dbReference>
<keyword evidence="4" id="KW-0010">Activator</keyword>
<dbReference type="PROSITE" id="PS51099">
    <property type="entry name" value="PTS_EIIB_TYPE_2"/>
    <property type="match status" value="1"/>
</dbReference>
<dbReference type="SUPFAM" id="SSF46785">
    <property type="entry name" value="Winged helix' DNA-binding domain"/>
    <property type="match status" value="1"/>
</dbReference>
<dbReference type="InterPro" id="IPR001034">
    <property type="entry name" value="DeoR_HTH"/>
</dbReference>
<evidence type="ECO:0000256" key="3">
    <source>
        <dbReference type="ARBA" id="ARBA00023015"/>
    </source>
</evidence>
<evidence type="ECO:0000259" key="7">
    <source>
        <dbReference type="PROSITE" id="PS51099"/>
    </source>
</evidence>
<dbReference type="InterPro" id="IPR002178">
    <property type="entry name" value="PTS_EIIA_type-2_dom"/>
</dbReference>
<dbReference type="PROSITE" id="PS51372">
    <property type="entry name" value="PRD_2"/>
    <property type="match status" value="2"/>
</dbReference>
<feature type="domain" description="PRD" evidence="8">
    <location>
        <begin position="294"/>
        <end position="401"/>
    </location>
</feature>
<comment type="caution">
    <text evidence="9">The sequence shown here is derived from an EMBL/GenBank/DDBJ whole genome shotgun (WGS) entry which is preliminary data.</text>
</comment>
<gene>
    <name evidence="9" type="ORF">G5A72_06580</name>
</gene>
<accession>A0ABX2HZG6</accession>
<dbReference type="Pfam" id="PF00874">
    <property type="entry name" value="PRD"/>
    <property type="match status" value="2"/>
</dbReference>
<protein>
    <submittedName>
        <fullName evidence="9">Transcription antiterminator</fullName>
    </submittedName>
</protein>
<dbReference type="Pfam" id="PF00359">
    <property type="entry name" value="PTS_EIIA_2"/>
    <property type="match status" value="1"/>
</dbReference>
<dbReference type="InterPro" id="IPR036095">
    <property type="entry name" value="PTS_EIIB-like_sf"/>
</dbReference>
<reference evidence="9 10" key="1">
    <citation type="journal article" date="2020" name="Cell Host Microbe">
        <title>Functional and Genomic Variation between Human-Derived Isolates of Lachnospiraceae Reveals Inter- and Intra-Species Diversity.</title>
        <authorList>
            <person name="Sorbara M.T."/>
            <person name="Littmann E.R."/>
            <person name="Fontana E."/>
            <person name="Moody T.U."/>
            <person name="Kohout C.E."/>
            <person name="Gjonbalaj M."/>
            <person name="Eaton V."/>
            <person name="Seok R."/>
            <person name="Leiner I.M."/>
            <person name="Pamer E.G."/>
        </authorList>
    </citation>
    <scope>NUCLEOTIDE SEQUENCE [LARGE SCALE GENOMIC DNA]</scope>
    <source>
        <strain evidence="9 10">MSK.14.57</strain>
    </source>
</reference>
<dbReference type="CDD" id="cd00211">
    <property type="entry name" value="PTS_IIA_fru"/>
    <property type="match status" value="1"/>
</dbReference>
<dbReference type="SMART" id="SM00420">
    <property type="entry name" value="HTH_DEOR"/>
    <property type="match status" value="1"/>
</dbReference>
<keyword evidence="1" id="KW-0808">Transferase</keyword>
<dbReference type="InterPro" id="IPR016152">
    <property type="entry name" value="PTrfase/Anion_transptr"/>
</dbReference>
<dbReference type="InterPro" id="IPR011608">
    <property type="entry name" value="PRD"/>
</dbReference>
<name>A0ABX2HZG6_ANAHA</name>
<feature type="domain" description="PTS EIIA type-2" evidence="6">
    <location>
        <begin position="488"/>
        <end position="626"/>
    </location>
</feature>
<keyword evidence="10" id="KW-1185">Reference proteome</keyword>
<dbReference type="SUPFAM" id="SSF52794">
    <property type="entry name" value="PTS system IIB component-like"/>
    <property type="match status" value="1"/>
</dbReference>
<dbReference type="Gene3D" id="1.10.1790.10">
    <property type="entry name" value="PRD domain"/>
    <property type="match status" value="2"/>
</dbReference>
<evidence type="ECO:0000313" key="10">
    <source>
        <dbReference type="Proteomes" id="UP001644750"/>
    </source>
</evidence>